<evidence type="ECO:0000313" key="2">
    <source>
        <dbReference type="EMBL" id="MFL4470130.1"/>
    </source>
</evidence>
<evidence type="ECO:0000313" key="3">
    <source>
        <dbReference type="Proteomes" id="UP001627408"/>
    </source>
</evidence>
<accession>A0ABW8USM3</accession>
<keyword evidence="3" id="KW-1185">Reference proteome</keyword>
<sequence length="75" mass="8030">MRFFCLVFLLAGLASCGAVPPPAEPEFEPEPIPQFEPDNIGPWCGYAARVLANPDAEPAQKTAVDALARERGCSI</sequence>
<proteinExistence type="predicted"/>
<dbReference type="PROSITE" id="PS51257">
    <property type="entry name" value="PROKAR_LIPOPROTEIN"/>
    <property type="match status" value="1"/>
</dbReference>
<evidence type="ECO:0000256" key="1">
    <source>
        <dbReference type="SAM" id="SignalP"/>
    </source>
</evidence>
<comment type="caution">
    <text evidence="2">The sequence shown here is derived from an EMBL/GenBank/DDBJ whole genome shotgun (WGS) entry which is preliminary data.</text>
</comment>
<name>A0ABW8USM3_9RHOB</name>
<organism evidence="2 3">
    <name type="scientific">Tateyamaria armeniaca</name>
    <dbReference type="NCBI Taxonomy" id="2518930"/>
    <lineage>
        <taxon>Bacteria</taxon>
        <taxon>Pseudomonadati</taxon>
        <taxon>Pseudomonadota</taxon>
        <taxon>Alphaproteobacteria</taxon>
        <taxon>Rhodobacterales</taxon>
        <taxon>Roseobacteraceae</taxon>
        <taxon>Tateyamaria</taxon>
    </lineage>
</organism>
<dbReference type="EMBL" id="JBHDIY010000002">
    <property type="protein sequence ID" value="MFL4470130.1"/>
    <property type="molecule type" value="Genomic_DNA"/>
</dbReference>
<feature type="signal peptide" evidence="1">
    <location>
        <begin position="1"/>
        <end position="20"/>
    </location>
</feature>
<protein>
    <submittedName>
        <fullName evidence="2">Uncharacterized protein</fullName>
    </submittedName>
</protein>
<reference evidence="2 3" key="1">
    <citation type="submission" date="2024-08" db="EMBL/GenBank/DDBJ databases">
        <title>Tateyamaria sp. nov., isolated from marine algae.</title>
        <authorList>
            <person name="Choi B.J."/>
            <person name="Kim J.M."/>
            <person name="Lee J.K."/>
            <person name="Choi D.G."/>
            <person name="Bayburt H."/>
            <person name="Baek J.H."/>
            <person name="Han D.M."/>
            <person name="Jeon C.O."/>
        </authorList>
    </citation>
    <scope>NUCLEOTIDE SEQUENCE [LARGE SCALE GENOMIC DNA]</scope>
    <source>
        <strain evidence="2 3">KMU-156</strain>
    </source>
</reference>
<gene>
    <name evidence="2" type="ORF">ACERZ8_09705</name>
</gene>
<dbReference type="Proteomes" id="UP001627408">
    <property type="component" value="Unassembled WGS sequence"/>
</dbReference>
<keyword evidence="1" id="KW-0732">Signal</keyword>
<feature type="chain" id="PRO_5046127815" evidence="1">
    <location>
        <begin position="21"/>
        <end position="75"/>
    </location>
</feature>
<dbReference type="RefSeq" id="WP_407592001.1">
    <property type="nucleotide sequence ID" value="NZ_JBHDIY010000002.1"/>
</dbReference>